<keyword evidence="2" id="KW-1185">Reference proteome</keyword>
<accession>A0ACC2JR47</accession>
<dbReference type="Proteomes" id="UP001153332">
    <property type="component" value="Unassembled WGS sequence"/>
</dbReference>
<gene>
    <name evidence="1" type="ORF">O1611_g3655</name>
</gene>
<reference evidence="1" key="1">
    <citation type="submission" date="2022-12" db="EMBL/GenBank/DDBJ databases">
        <title>Genome Sequence of Lasiodiplodia mahajangana.</title>
        <authorList>
            <person name="Buettner E."/>
        </authorList>
    </citation>
    <scope>NUCLEOTIDE SEQUENCE</scope>
    <source>
        <strain evidence="1">VT137</strain>
    </source>
</reference>
<name>A0ACC2JR47_9PEZI</name>
<evidence type="ECO:0000313" key="2">
    <source>
        <dbReference type="Proteomes" id="UP001153332"/>
    </source>
</evidence>
<dbReference type="EMBL" id="JAPUUL010000612">
    <property type="protein sequence ID" value="KAJ8129979.1"/>
    <property type="molecule type" value="Genomic_DNA"/>
</dbReference>
<protein>
    <submittedName>
        <fullName evidence="1">Uncharacterized protein</fullName>
    </submittedName>
</protein>
<proteinExistence type="predicted"/>
<organism evidence="1 2">
    <name type="scientific">Lasiodiplodia mahajangana</name>
    <dbReference type="NCBI Taxonomy" id="1108764"/>
    <lineage>
        <taxon>Eukaryota</taxon>
        <taxon>Fungi</taxon>
        <taxon>Dikarya</taxon>
        <taxon>Ascomycota</taxon>
        <taxon>Pezizomycotina</taxon>
        <taxon>Dothideomycetes</taxon>
        <taxon>Dothideomycetes incertae sedis</taxon>
        <taxon>Botryosphaeriales</taxon>
        <taxon>Botryosphaeriaceae</taxon>
        <taxon>Lasiodiplodia</taxon>
    </lineage>
</organism>
<evidence type="ECO:0000313" key="1">
    <source>
        <dbReference type="EMBL" id="KAJ8129979.1"/>
    </source>
</evidence>
<sequence length="201" mass="21264">MAADTIYPTAHDGKQTALIQQDVTNLGGQNSHIPLIVSHTVPLPSPTLPAHSVLVRMLAVALNPTDYKMPVYMPMPGTTTGCDFCGIVIKASPEQEASFPAGTRVAGTTFAYNESRPLDGAFAQYTVGDARLMVRVPPSWTDLEGAALGGVGWRTATLALWDEDKLGLRDLSDPIGGEDQPVLVYGGTTATGTMAIQLLKL</sequence>
<comment type="caution">
    <text evidence="1">The sequence shown here is derived from an EMBL/GenBank/DDBJ whole genome shotgun (WGS) entry which is preliminary data.</text>
</comment>